<name>A0A3M0J1B8_HIRRU</name>
<comment type="caution">
    <text evidence="1">The sequence shown here is derived from an EMBL/GenBank/DDBJ whole genome shotgun (WGS) entry which is preliminary data.</text>
</comment>
<reference evidence="1 2" key="1">
    <citation type="submission" date="2018-07" db="EMBL/GenBank/DDBJ databases">
        <title>A high quality draft genome assembly of the barn swallow (H. rustica rustica).</title>
        <authorList>
            <person name="Formenti G."/>
            <person name="Chiara M."/>
            <person name="Poveda L."/>
            <person name="Francoijs K.-J."/>
            <person name="Bonisoli-Alquati A."/>
            <person name="Canova L."/>
            <person name="Gianfranceschi L."/>
            <person name="Horner D.S."/>
            <person name="Saino N."/>
        </authorList>
    </citation>
    <scope>NUCLEOTIDE SEQUENCE [LARGE SCALE GENOMIC DNA]</scope>
    <source>
        <strain evidence="1">Chelidonia</strain>
        <tissue evidence="1">Blood</tissue>
    </source>
</reference>
<sequence length="100" mass="11328">MSGWASCLYPSIRSFHINATEAAGEEPPQFDLWCSASMDRSGSALEQGCKDNAETCCCRRPQQRVTTPSAVWRRPFIFKGNNRLFSDFLLRDQLLTEHSP</sequence>
<accession>A0A3M0J1B8</accession>
<evidence type="ECO:0000313" key="1">
    <source>
        <dbReference type="EMBL" id="RMB94512.1"/>
    </source>
</evidence>
<keyword evidence="2" id="KW-1185">Reference proteome</keyword>
<gene>
    <name evidence="1" type="ORF">DUI87_29323</name>
</gene>
<dbReference type="Proteomes" id="UP000269221">
    <property type="component" value="Unassembled WGS sequence"/>
</dbReference>
<dbReference type="AlphaFoldDB" id="A0A3M0J1B8"/>
<protein>
    <submittedName>
        <fullName evidence="1">Uncharacterized protein</fullName>
    </submittedName>
</protein>
<evidence type="ECO:0000313" key="2">
    <source>
        <dbReference type="Proteomes" id="UP000269221"/>
    </source>
</evidence>
<dbReference type="EMBL" id="QRBI01000197">
    <property type="protein sequence ID" value="RMB94512.1"/>
    <property type="molecule type" value="Genomic_DNA"/>
</dbReference>
<organism evidence="1 2">
    <name type="scientific">Hirundo rustica rustica</name>
    <dbReference type="NCBI Taxonomy" id="333673"/>
    <lineage>
        <taxon>Eukaryota</taxon>
        <taxon>Metazoa</taxon>
        <taxon>Chordata</taxon>
        <taxon>Craniata</taxon>
        <taxon>Vertebrata</taxon>
        <taxon>Euteleostomi</taxon>
        <taxon>Archelosauria</taxon>
        <taxon>Archosauria</taxon>
        <taxon>Dinosauria</taxon>
        <taxon>Saurischia</taxon>
        <taxon>Theropoda</taxon>
        <taxon>Coelurosauria</taxon>
        <taxon>Aves</taxon>
        <taxon>Neognathae</taxon>
        <taxon>Neoaves</taxon>
        <taxon>Telluraves</taxon>
        <taxon>Australaves</taxon>
        <taxon>Passeriformes</taxon>
        <taxon>Sylvioidea</taxon>
        <taxon>Hirundinidae</taxon>
        <taxon>Hirundo</taxon>
    </lineage>
</organism>
<proteinExistence type="predicted"/>